<evidence type="ECO:0000256" key="4">
    <source>
        <dbReference type="ARBA" id="ARBA00022989"/>
    </source>
</evidence>
<evidence type="ECO:0000259" key="7">
    <source>
        <dbReference type="PROSITE" id="PS50850"/>
    </source>
</evidence>
<comment type="caution">
    <text evidence="8">The sequence shown here is derived from an EMBL/GenBank/DDBJ whole genome shotgun (WGS) entry which is preliminary data.</text>
</comment>
<proteinExistence type="inferred from homology"/>
<dbReference type="InterPro" id="IPR050360">
    <property type="entry name" value="MFS_Sugar_Transporters"/>
</dbReference>
<feature type="transmembrane region" description="Helical" evidence="6">
    <location>
        <begin position="12"/>
        <end position="30"/>
    </location>
</feature>
<organism evidence="8 9">
    <name type="scientific">Marasmius crinis-equi</name>
    <dbReference type="NCBI Taxonomy" id="585013"/>
    <lineage>
        <taxon>Eukaryota</taxon>
        <taxon>Fungi</taxon>
        <taxon>Dikarya</taxon>
        <taxon>Basidiomycota</taxon>
        <taxon>Agaricomycotina</taxon>
        <taxon>Agaricomycetes</taxon>
        <taxon>Agaricomycetidae</taxon>
        <taxon>Agaricales</taxon>
        <taxon>Marasmiineae</taxon>
        <taxon>Marasmiaceae</taxon>
        <taxon>Marasmius</taxon>
    </lineage>
</organism>
<evidence type="ECO:0000256" key="2">
    <source>
        <dbReference type="ARBA" id="ARBA00010992"/>
    </source>
</evidence>
<dbReference type="InterPro" id="IPR020846">
    <property type="entry name" value="MFS_dom"/>
</dbReference>
<comment type="subcellular location">
    <subcellularLocation>
        <location evidence="1">Membrane</location>
        <topology evidence="1">Multi-pass membrane protein</topology>
    </subcellularLocation>
</comment>
<feature type="transmembrane region" description="Helical" evidence="6">
    <location>
        <begin position="300"/>
        <end position="320"/>
    </location>
</feature>
<evidence type="ECO:0000313" key="9">
    <source>
        <dbReference type="Proteomes" id="UP001465976"/>
    </source>
</evidence>
<name>A0ABR3FU92_9AGAR</name>
<feature type="transmembrane region" description="Helical" evidence="6">
    <location>
        <begin position="397"/>
        <end position="415"/>
    </location>
</feature>
<feature type="transmembrane region" description="Helical" evidence="6">
    <location>
        <begin position="89"/>
        <end position="110"/>
    </location>
</feature>
<evidence type="ECO:0000256" key="3">
    <source>
        <dbReference type="ARBA" id="ARBA00022692"/>
    </source>
</evidence>
<keyword evidence="4 6" id="KW-1133">Transmembrane helix</keyword>
<dbReference type="PANTHER" id="PTHR48022:SF77">
    <property type="entry name" value="MAJOR FACILITATOR SUPERFAMILY (MFS) PROFILE DOMAIN-CONTAINING PROTEIN"/>
    <property type="match status" value="1"/>
</dbReference>
<accession>A0ABR3FU92</accession>
<feature type="transmembrane region" description="Helical" evidence="6">
    <location>
        <begin position="153"/>
        <end position="174"/>
    </location>
</feature>
<keyword evidence="5 6" id="KW-0472">Membrane</keyword>
<dbReference type="Pfam" id="PF00083">
    <property type="entry name" value="Sugar_tr"/>
    <property type="match status" value="1"/>
</dbReference>
<feature type="domain" description="Major facilitator superfamily (MFS) profile" evidence="7">
    <location>
        <begin position="1"/>
        <end position="419"/>
    </location>
</feature>
<dbReference type="InterPro" id="IPR005828">
    <property type="entry name" value="MFS_sugar_transport-like"/>
</dbReference>
<feature type="transmembrane region" description="Helical" evidence="6">
    <location>
        <begin position="362"/>
        <end position="385"/>
    </location>
</feature>
<dbReference type="SUPFAM" id="SSF103473">
    <property type="entry name" value="MFS general substrate transporter"/>
    <property type="match status" value="1"/>
</dbReference>
<evidence type="ECO:0000313" key="8">
    <source>
        <dbReference type="EMBL" id="KAL0578680.1"/>
    </source>
</evidence>
<sequence length="479" mass="52069">MAFRGALGKLTPRLFFIVGLMSLGNVIYGYDTASFGGVQAIPAFGKQFGTFDSKLNRYSLPARTSSLLTSLAFLGTIIQLTAKKSAQFLVGRIIVYIGVGIVENVVPTYQSEIVPAGLRGPVVGSLQMLLACGALVASGVNRRYSTSLVNSGWQIPVAVQMITPFVILCGLPFIPPSPRWLLYKGRRSEAIEVLEKVRPKDDVRAGLCIEEVDALEESIREESKIHNSYDQQKLGWFDLFRGTNLRRTTIATMVFAFQQLTGQAFTSQYGTVFYIRAGLASMAFTYSLISTAVSIPVSGAFLQSLWLFLVAGIGGHTTITEASKNMMVAATMLFTFSFSVSWAPLSYVVAAEVGTGALREKTMAFSSMVNVVCAFAVSFTLPYLLNPPYANLQARVGYIYGSIAAVAMLYALFFVPETKGRSLEELDELFEHKPALPAWKFKNVTTTGVGARIGAIEGGRIGDRIGGRDDEQLDTDIKS</sequence>
<feature type="transmembrane region" description="Helical" evidence="6">
    <location>
        <begin position="326"/>
        <end position="350"/>
    </location>
</feature>
<dbReference type="InterPro" id="IPR036259">
    <property type="entry name" value="MFS_trans_sf"/>
</dbReference>
<protein>
    <recommendedName>
        <fullName evidence="7">Major facilitator superfamily (MFS) profile domain-containing protein</fullName>
    </recommendedName>
</protein>
<feature type="transmembrane region" description="Helical" evidence="6">
    <location>
        <begin position="64"/>
        <end position="82"/>
    </location>
</feature>
<keyword evidence="3 6" id="KW-0812">Transmembrane</keyword>
<dbReference type="Proteomes" id="UP001465976">
    <property type="component" value="Unassembled WGS sequence"/>
</dbReference>
<dbReference type="PANTHER" id="PTHR48022">
    <property type="entry name" value="PLASTIDIC GLUCOSE TRANSPORTER 4"/>
    <property type="match status" value="1"/>
</dbReference>
<evidence type="ECO:0000256" key="6">
    <source>
        <dbReference type="SAM" id="Phobius"/>
    </source>
</evidence>
<dbReference type="PROSITE" id="PS50850">
    <property type="entry name" value="MFS"/>
    <property type="match status" value="1"/>
</dbReference>
<feature type="transmembrane region" description="Helical" evidence="6">
    <location>
        <begin position="122"/>
        <end position="141"/>
    </location>
</feature>
<dbReference type="EMBL" id="JBAHYK010000088">
    <property type="protein sequence ID" value="KAL0578680.1"/>
    <property type="molecule type" value="Genomic_DNA"/>
</dbReference>
<feature type="transmembrane region" description="Helical" evidence="6">
    <location>
        <begin position="273"/>
        <end position="293"/>
    </location>
</feature>
<reference evidence="8 9" key="1">
    <citation type="submission" date="2024-02" db="EMBL/GenBank/DDBJ databases">
        <title>A draft genome for the cacao thread blight pathogen Marasmius crinis-equi.</title>
        <authorList>
            <person name="Cohen S.P."/>
            <person name="Baruah I.K."/>
            <person name="Amoako-Attah I."/>
            <person name="Bukari Y."/>
            <person name="Meinhardt L.W."/>
            <person name="Bailey B.A."/>
        </authorList>
    </citation>
    <scope>NUCLEOTIDE SEQUENCE [LARGE SCALE GENOMIC DNA]</scope>
    <source>
        <strain evidence="8 9">GH-76</strain>
    </source>
</reference>
<gene>
    <name evidence="8" type="ORF">V5O48_003300</name>
</gene>
<dbReference type="Gene3D" id="1.20.1250.20">
    <property type="entry name" value="MFS general substrate transporter like domains"/>
    <property type="match status" value="1"/>
</dbReference>
<keyword evidence="9" id="KW-1185">Reference proteome</keyword>
<comment type="similarity">
    <text evidence="2">Belongs to the major facilitator superfamily. Sugar transporter (TC 2.A.1.1) family.</text>
</comment>
<evidence type="ECO:0000256" key="1">
    <source>
        <dbReference type="ARBA" id="ARBA00004141"/>
    </source>
</evidence>
<evidence type="ECO:0000256" key="5">
    <source>
        <dbReference type="ARBA" id="ARBA00023136"/>
    </source>
</evidence>